<dbReference type="AlphaFoldDB" id="A0A2T3A885"/>
<keyword evidence="3 8" id="KW-0349">Heme</keyword>
<dbReference type="InParanoid" id="A0A2T3A885"/>
<dbReference type="Gene3D" id="1.10.630.10">
    <property type="entry name" value="Cytochrome P450"/>
    <property type="match status" value="1"/>
</dbReference>
<dbReference type="PRINTS" id="PR00463">
    <property type="entry name" value="EP450I"/>
</dbReference>
<evidence type="ECO:0000256" key="1">
    <source>
        <dbReference type="ARBA" id="ARBA00001971"/>
    </source>
</evidence>
<comment type="cofactor">
    <cofactor evidence="1 8">
        <name>heme</name>
        <dbReference type="ChEBI" id="CHEBI:30413"/>
    </cofactor>
</comment>
<evidence type="ECO:0000313" key="10">
    <source>
        <dbReference type="EMBL" id="PSR85583.1"/>
    </source>
</evidence>
<keyword evidence="5 9" id="KW-0560">Oxidoreductase</keyword>
<keyword evidence="11" id="KW-1185">Reference proteome</keyword>
<reference evidence="10 11" key="1">
    <citation type="journal article" date="2018" name="Mycol. Prog.">
        <title>Coniella lustricola, a new species from submerged detritus.</title>
        <authorList>
            <person name="Raudabaugh D.B."/>
            <person name="Iturriaga T."/>
            <person name="Carver A."/>
            <person name="Mondo S."/>
            <person name="Pangilinan J."/>
            <person name="Lipzen A."/>
            <person name="He G."/>
            <person name="Amirebrahimi M."/>
            <person name="Grigoriev I.V."/>
            <person name="Miller A.N."/>
        </authorList>
    </citation>
    <scope>NUCLEOTIDE SEQUENCE [LARGE SCALE GENOMIC DNA]</scope>
    <source>
        <strain evidence="10 11">B22-T-1</strain>
    </source>
</reference>
<dbReference type="GO" id="GO:0005506">
    <property type="term" value="F:iron ion binding"/>
    <property type="evidence" value="ECO:0007669"/>
    <property type="project" value="InterPro"/>
</dbReference>
<name>A0A2T3A885_9PEZI</name>
<dbReference type="GO" id="GO:0020037">
    <property type="term" value="F:heme binding"/>
    <property type="evidence" value="ECO:0007669"/>
    <property type="project" value="InterPro"/>
</dbReference>
<evidence type="ECO:0000256" key="5">
    <source>
        <dbReference type="ARBA" id="ARBA00023002"/>
    </source>
</evidence>
<dbReference type="InterPro" id="IPR017972">
    <property type="entry name" value="Cyt_P450_CS"/>
</dbReference>
<evidence type="ECO:0000256" key="4">
    <source>
        <dbReference type="ARBA" id="ARBA00022723"/>
    </source>
</evidence>
<gene>
    <name evidence="10" type="ORF">BD289DRAFT_368415</name>
</gene>
<dbReference type="InterPro" id="IPR036396">
    <property type="entry name" value="Cyt_P450_sf"/>
</dbReference>
<evidence type="ECO:0000256" key="8">
    <source>
        <dbReference type="PIRSR" id="PIRSR602401-1"/>
    </source>
</evidence>
<dbReference type="STRING" id="2025994.A0A2T3A885"/>
<protein>
    <submittedName>
        <fullName evidence="10">Cytochrome P450 ClCP1</fullName>
    </submittedName>
</protein>
<keyword evidence="4 8" id="KW-0479">Metal-binding</keyword>
<evidence type="ECO:0000256" key="7">
    <source>
        <dbReference type="ARBA" id="ARBA00023033"/>
    </source>
</evidence>
<keyword evidence="7 9" id="KW-0503">Monooxygenase</keyword>
<dbReference type="InterPro" id="IPR002401">
    <property type="entry name" value="Cyt_P450_E_grp-I"/>
</dbReference>
<evidence type="ECO:0000256" key="9">
    <source>
        <dbReference type="RuleBase" id="RU000461"/>
    </source>
</evidence>
<sequence length="234" mass="26681">MCTLLEYRRDVFPRKQKSSSAWQTQFWDIRANTINSIIAGSETTATILTGAIFLLMKNPACLERLKKEVRSTFTSEDEITFSAVEHLDYMLACLKEALRFYPPVAGELPRVVPKGGAHIAGGFVPEGTVVSISQYAINHVERNFSEPSVFNPDRFLEPQKYPNDMLDALQPFSAGPRNCIGKNLAYAEMRTIMARLIYNFDMELVDPTEDWMDQNVFFLWTKPPLNVYLTPVQR</sequence>
<dbReference type="EMBL" id="KZ678441">
    <property type="protein sequence ID" value="PSR85583.1"/>
    <property type="molecule type" value="Genomic_DNA"/>
</dbReference>
<evidence type="ECO:0000256" key="3">
    <source>
        <dbReference type="ARBA" id="ARBA00022617"/>
    </source>
</evidence>
<dbReference type="PANTHER" id="PTHR24305">
    <property type="entry name" value="CYTOCHROME P450"/>
    <property type="match status" value="1"/>
</dbReference>
<dbReference type="PANTHER" id="PTHR24305:SF230">
    <property type="entry name" value="P450, PUTATIVE (EUROFUNG)-RELATED"/>
    <property type="match status" value="1"/>
</dbReference>
<keyword evidence="6 8" id="KW-0408">Iron</keyword>
<dbReference type="GO" id="GO:0016705">
    <property type="term" value="F:oxidoreductase activity, acting on paired donors, with incorporation or reduction of molecular oxygen"/>
    <property type="evidence" value="ECO:0007669"/>
    <property type="project" value="InterPro"/>
</dbReference>
<accession>A0A2T3A885</accession>
<evidence type="ECO:0000313" key="11">
    <source>
        <dbReference type="Proteomes" id="UP000241462"/>
    </source>
</evidence>
<feature type="binding site" description="axial binding residue" evidence="8">
    <location>
        <position position="179"/>
    </location>
    <ligand>
        <name>heme</name>
        <dbReference type="ChEBI" id="CHEBI:30413"/>
    </ligand>
    <ligandPart>
        <name>Fe</name>
        <dbReference type="ChEBI" id="CHEBI:18248"/>
    </ligandPart>
</feature>
<organism evidence="10 11">
    <name type="scientific">Coniella lustricola</name>
    <dbReference type="NCBI Taxonomy" id="2025994"/>
    <lineage>
        <taxon>Eukaryota</taxon>
        <taxon>Fungi</taxon>
        <taxon>Dikarya</taxon>
        <taxon>Ascomycota</taxon>
        <taxon>Pezizomycotina</taxon>
        <taxon>Sordariomycetes</taxon>
        <taxon>Sordariomycetidae</taxon>
        <taxon>Diaporthales</taxon>
        <taxon>Schizoparmaceae</taxon>
        <taxon>Coniella</taxon>
    </lineage>
</organism>
<dbReference type="PRINTS" id="PR00385">
    <property type="entry name" value="P450"/>
</dbReference>
<dbReference type="PROSITE" id="PS00086">
    <property type="entry name" value="CYTOCHROME_P450"/>
    <property type="match status" value="1"/>
</dbReference>
<dbReference type="SUPFAM" id="SSF48264">
    <property type="entry name" value="Cytochrome P450"/>
    <property type="match status" value="1"/>
</dbReference>
<dbReference type="InterPro" id="IPR001128">
    <property type="entry name" value="Cyt_P450"/>
</dbReference>
<evidence type="ECO:0000256" key="2">
    <source>
        <dbReference type="ARBA" id="ARBA00010617"/>
    </source>
</evidence>
<dbReference type="GO" id="GO:0004497">
    <property type="term" value="F:monooxygenase activity"/>
    <property type="evidence" value="ECO:0007669"/>
    <property type="project" value="UniProtKB-KW"/>
</dbReference>
<dbReference type="OrthoDB" id="1470350at2759"/>
<proteinExistence type="inferred from homology"/>
<evidence type="ECO:0000256" key="6">
    <source>
        <dbReference type="ARBA" id="ARBA00023004"/>
    </source>
</evidence>
<dbReference type="Pfam" id="PF00067">
    <property type="entry name" value="p450"/>
    <property type="match status" value="1"/>
</dbReference>
<dbReference type="InterPro" id="IPR050121">
    <property type="entry name" value="Cytochrome_P450_monoxygenase"/>
</dbReference>
<comment type="similarity">
    <text evidence="2 9">Belongs to the cytochrome P450 family.</text>
</comment>
<dbReference type="Proteomes" id="UP000241462">
    <property type="component" value="Unassembled WGS sequence"/>
</dbReference>